<gene>
    <name evidence="1" type="ORF">F0475_09750</name>
</gene>
<evidence type="ECO:0000313" key="2">
    <source>
        <dbReference type="Proteomes" id="UP000482295"/>
    </source>
</evidence>
<evidence type="ECO:0000313" key="1">
    <source>
        <dbReference type="EMBL" id="MUL28575.1"/>
    </source>
</evidence>
<proteinExistence type="predicted"/>
<dbReference type="Proteomes" id="UP000482295">
    <property type="component" value="Unassembled WGS sequence"/>
</dbReference>
<dbReference type="SUPFAM" id="SSF50998">
    <property type="entry name" value="Quinoprotein alcohol dehydrogenase-like"/>
    <property type="match status" value="1"/>
</dbReference>
<reference evidence="1 2" key="1">
    <citation type="submission" date="2019-09" db="EMBL/GenBank/DDBJ databases">
        <title>Prevotella A2879 sp. nov., isolated from an abscess of a patient.</title>
        <authorList>
            <person name="Buhl M."/>
            <person name="Oberhettinger P."/>
        </authorList>
    </citation>
    <scope>NUCLEOTIDE SEQUENCE [LARGE SCALE GENOMIC DNA]</scope>
    <source>
        <strain evidence="1 2">A2879</strain>
    </source>
</reference>
<dbReference type="EMBL" id="VVIQ01000011">
    <property type="protein sequence ID" value="MUL28575.1"/>
    <property type="molecule type" value="Genomic_DNA"/>
</dbReference>
<organism evidence="1 2">
    <name type="scientific">Prevotella vespertina</name>
    <dbReference type="NCBI Taxonomy" id="2608404"/>
    <lineage>
        <taxon>Bacteria</taxon>
        <taxon>Pseudomonadati</taxon>
        <taxon>Bacteroidota</taxon>
        <taxon>Bacteroidia</taxon>
        <taxon>Bacteroidales</taxon>
        <taxon>Prevotellaceae</taxon>
        <taxon>Prevotella</taxon>
    </lineage>
</organism>
<dbReference type="Gene3D" id="2.130.10.10">
    <property type="entry name" value="YVTN repeat-like/Quinoprotein amine dehydrogenase"/>
    <property type="match status" value="2"/>
</dbReference>
<dbReference type="InterPro" id="IPR015943">
    <property type="entry name" value="WD40/YVTN_repeat-like_dom_sf"/>
</dbReference>
<name>A0A7C9LW83_9BACT</name>
<dbReference type="PANTHER" id="PTHR34512">
    <property type="entry name" value="CELL SURFACE PROTEIN"/>
    <property type="match status" value="1"/>
</dbReference>
<dbReference type="InterPro" id="IPR011047">
    <property type="entry name" value="Quinoprotein_ADH-like_sf"/>
</dbReference>
<keyword evidence="2" id="KW-1185">Reference proteome</keyword>
<sequence length="509" mass="56592">MKLRNYYQTVLAVSLLVTALSCHDAKKVETQSPLTDSVAVESNIEDHYLPDTMYASANKLKWSIDAEGNSESLLKGKISDYESVDILTFRKNPMRNADFGGMVKGTPDTIEIAWKFDTYYNREHTHFGVWGGGSGWTGQPLYLNKSNEIILSSLCSRTYFIDFTTGKASRPSVDVHNTIKGTSSIDPFFKNLYIGQGIPNHLPIGRLVIDLNKTKESQFIDRDSRALRHWYASDASPVEVGGYLFWPGEDGSLYKYSRKQGHLKLVSALRYTINGAAPGIENSLCAYRNYGWFGDNHGSIICVNLNTMKPVWYYDNHDDIDGTIVCEVENGTPYIYCGCEVDKQGMSGTCYFVKLNGLTGEKIWEQKIPCNRIKIGEKVLDGGMYCTPLLGRGDAKGLIFANICRNGADGKGKSSGQLVAFNTTDGKIAYTTRLNQFAWSSPIGYMNEKNEQFIFTGDSGGTVYLIRAKNGELLFKHHVASNFESSPIAIGNTAVVGSRQNGIYKFIIR</sequence>
<dbReference type="RefSeq" id="WP_317163217.1">
    <property type="nucleotide sequence ID" value="NZ_VVIQ01000011.1"/>
</dbReference>
<comment type="caution">
    <text evidence="1">The sequence shown here is derived from an EMBL/GenBank/DDBJ whole genome shotgun (WGS) entry which is preliminary data.</text>
</comment>
<dbReference type="AlphaFoldDB" id="A0A7C9LW83"/>
<dbReference type="PANTHER" id="PTHR34512:SF30">
    <property type="entry name" value="OUTER MEMBRANE PROTEIN ASSEMBLY FACTOR BAMB"/>
    <property type="match status" value="1"/>
</dbReference>
<protein>
    <submittedName>
        <fullName evidence="1">PQQ-like beta-propeller repeat protein</fullName>
    </submittedName>
</protein>
<dbReference type="PROSITE" id="PS51257">
    <property type="entry name" value="PROKAR_LIPOPROTEIN"/>
    <property type="match status" value="1"/>
</dbReference>
<accession>A0A7C9LW83</accession>